<dbReference type="PRINTS" id="PR00952">
    <property type="entry name" value="TYPE3IMQPROT"/>
</dbReference>
<feature type="transmembrane region" description="Helical" evidence="9">
    <location>
        <begin position="23"/>
        <end position="42"/>
    </location>
</feature>
<dbReference type="InterPro" id="IPR006305">
    <property type="entry name" value="FliQ"/>
</dbReference>
<protein>
    <recommendedName>
        <fullName evidence="3 9">Flagellar biosynthetic protein FliQ</fullName>
    </recommendedName>
</protein>
<reference evidence="10 11" key="1">
    <citation type="submission" date="2024-01" db="EMBL/GenBank/DDBJ databases">
        <title>Multi-omics insights into the function and evolution of sodium benzoate biodegradation pathways in Benzoatithermus flavus gen. nov., sp. nov. from hot spring.</title>
        <authorList>
            <person name="Hu C.-J."/>
            <person name="Li W.-J."/>
        </authorList>
    </citation>
    <scope>NUCLEOTIDE SEQUENCE [LARGE SCALE GENOMIC DNA]</scope>
    <source>
        <strain evidence="10 11">SYSU G07066</strain>
    </source>
</reference>
<comment type="function">
    <text evidence="9">Role in flagellar biosynthesis.</text>
</comment>
<evidence type="ECO:0000256" key="5">
    <source>
        <dbReference type="ARBA" id="ARBA00022692"/>
    </source>
</evidence>
<dbReference type="Pfam" id="PF01313">
    <property type="entry name" value="Bac_export_3"/>
    <property type="match status" value="1"/>
</dbReference>
<evidence type="ECO:0000256" key="3">
    <source>
        <dbReference type="ARBA" id="ARBA00021718"/>
    </source>
</evidence>
<keyword evidence="10" id="KW-0282">Flagellum</keyword>
<keyword evidence="6 9" id="KW-1133">Transmembrane helix</keyword>
<organism evidence="10 11">
    <name type="scientific">Benzoatithermus flavus</name>
    <dbReference type="NCBI Taxonomy" id="3108223"/>
    <lineage>
        <taxon>Bacteria</taxon>
        <taxon>Pseudomonadati</taxon>
        <taxon>Pseudomonadota</taxon>
        <taxon>Alphaproteobacteria</taxon>
        <taxon>Geminicoccales</taxon>
        <taxon>Geminicoccaceae</taxon>
        <taxon>Benzoatithermus</taxon>
    </lineage>
</organism>
<evidence type="ECO:0000313" key="10">
    <source>
        <dbReference type="EMBL" id="MEK0086061.1"/>
    </source>
</evidence>
<keyword evidence="10" id="KW-0969">Cilium</keyword>
<accession>A0ABU8XXW5</accession>
<evidence type="ECO:0000256" key="6">
    <source>
        <dbReference type="ARBA" id="ARBA00022989"/>
    </source>
</evidence>
<keyword evidence="10" id="KW-0966">Cell projection</keyword>
<dbReference type="PANTHER" id="PTHR34040">
    <property type="entry name" value="FLAGELLAR BIOSYNTHETIC PROTEIN FLIQ"/>
    <property type="match status" value="1"/>
</dbReference>
<evidence type="ECO:0000256" key="4">
    <source>
        <dbReference type="ARBA" id="ARBA00022475"/>
    </source>
</evidence>
<dbReference type="EMBL" id="JBBLZC010000043">
    <property type="protein sequence ID" value="MEK0086061.1"/>
    <property type="molecule type" value="Genomic_DNA"/>
</dbReference>
<dbReference type="PANTHER" id="PTHR34040:SF2">
    <property type="entry name" value="FLAGELLAR BIOSYNTHETIC PROTEIN FLIQ"/>
    <property type="match status" value="1"/>
</dbReference>
<dbReference type="NCBIfam" id="TIGR01402">
    <property type="entry name" value="fliQ"/>
    <property type="match status" value="1"/>
</dbReference>
<proteinExistence type="inferred from homology"/>
<sequence>MDAVTPEGVIGIAREAAWVMLEIGAPSLLAALVVGVLVSLFQALTQIQESTLAFLPKLVAILLAQIVALPFTLTVLGDFTRLLFGRIAAMGGS</sequence>
<dbReference type="InterPro" id="IPR002191">
    <property type="entry name" value="Bac_export_3"/>
</dbReference>
<comment type="subcellular location">
    <subcellularLocation>
        <location evidence="1 9">Cell membrane</location>
        <topology evidence="1">Multi-pass membrane protein</topology>
    </subcellularLocation>
    <subcellularLocation>
        <location evidence="9">Bacterial flagellum basal body</location>
    </subcellularLocation>
</comment>
<keyword evidence="4 9" id="KW-1003">Cell membrane</keyword>
<evidence type="ECO:0000256" key="7">
    <source>
        <dbReference type="ARBA" id="ARBA00023136"/>
    </source>
</evidence>
<gene>
    <name evidence="9 10" type="primary">fliQ</name>
    <name evidence="10" type="ORF">U1T56_23130</name>
</gene>
<keyword evidence="11" id="KW-1185">Reference proteome</keyword>
<evidence type="ECO:0000256" key="9">
    <source>
        <dbReference type="RuleBase" id="RU364090"/>
    </source>
</evidence>
<comment type="caution">
    <text evidence="10">The sequence shown here is derived from an EMBL/GenBank/DDBJ whole genome shotgun (WGS) entry which is preliminary data.</text>
</comment>
<dbReference type="PIRSF" id="PIRSF004669">
    <property type="entry name" value="FliQ"/>
    <property type="match status" value="1"/>
</dbReference>
<keyword evidence="7 9" id="KW-0472">Membrane</keyword>
<keyword evidence="8 9" id="KW-0975">Bacterial flagellum</keyword>
<dbReference type="Proteomes" id="UP001375743">
    <property type="component" value="Unassembled WGS sequence"/>
</dbReference>
<evidence type="ECO:0000256" key="1">
    <source>
        <dbReference type="ARBA" id="ARBA00004651"/>
    </source>
</evidence>
<evidence type="ECO:0000256" key="2">
    <source>
        <dbReference type="ARBA" id="ARBA00006156"/>
    </source>
</evidence>
<name>A0ABU8XXW5_9PROT</name>
<evidence type="ECO:0000256" key="8">
    <source>
        <dbReference type="ARBA" id="ARBA00023143"/>
    </source>
</evidence>
<comment type="similarity">
    <text evidence="2 9">Belongs to the FliQ/MopD/SpaQ family.</text>
</comment>
<evidence type="ECO:0000313" key="11">
    <source>
        <dbReference type="Proteomes" id="UP001375743"/>
    </source>
</evidence>
<keyword evidence="5 9" id="KW-0812">Transmembrane</keyword>
<feature type="transmembrane region" description="Helical" evidence="9">
    <location>
        <begin position="54"/>
        <end position="76"/>
    </location>
</feature>